<keyword evidence="6" id="KW-0067">ATP-binding</keyword>
<evidence type="ECO:0000313" key="14">
    <source>
        <dbReference type="Proteomes" id="UP001497744"/>
    </source>
</evidence>
<reference evidence="13 14" key="1">
    <citation type="submission" date="2021-06" db="EMBL/GenBank/DDBJ databases">
        <title>Genome sequence of Babesia caballi.</title>
        <authorList>
            <person name="Yamagishi J."/>
            <person name="Kidaka T."/>
            <person name="Ochi A."/>
        </authorList>
    </citation>
    <scope>NUCLEOTIDE SEQUENCE [LARGE SCALE GENOMIC DNA]</scope>
    <source>
        <strain evidence="13">USDA-D6B2</strain>
    </source>
</reference>
<protein>
    <submittedName>
        <fullName evidence="13">ABC transporter</fullName>
    </submittedName>
</protein>
<dbReference type="EMBL" id="BPLF01000003">
    <property type="protein sequence ID" value="GIX64020.1"/>
    <property type="molecule type" value="Genomic_DNA"/>
</dbReference>
<dbReference type="InterPro" id="IPR027417">
    <property type="entry name" value="P-loop_NTPase"/>
</dbReference>
<evidence type="ECO:0000256" key="8">
    <source>
        <dbReference type="ARBA" id="ARBA00023136"/>
    </source>
</evidence>
<feature type="transmembrane region" description="Helical" evidence="10">
    <location>
        <begin position="295"/>
        <end position="321"/>
    </location>
</feature>
<evidence type="ECO:0000256" key="7">
    <source>
        <dbReference type="ARBA" id="ARBA00022989"/>
    </source>
</evidence>
<feature type="region of interest" description="Disordered" evidence="9">
    <location>
        <begin position="1800"/>
        <end position="1836"/>
    </location>
</feature>
<keyword evidence="7 10" id="KW-1133">Transmembrane helix</keyword>
<evidence type="ECO:0000256" key="9">
    <source>
        <dbReference type="SAM" id="MobiDB-lite"/>
    </source>
</evidence>
<dbReference type="GeneID" id="94195501"/>
<keyword evidence="4 10" id="KW-0812">Transmembrane</keyword>
<evidence type="ECO:0000259" key="11">
    <source>
        <dbReference type="PROSITE" id="PS50893"/>
    </source>
</evidence>
<accession>A0AAV4LWN3</accession>
<feature type="transmembrane region" description="Helical" evidence="10">
    <location>
        <begin position="160"/>
        <end position="180"/>
    </location>
</feature>
<evidence type="ECO:0000256" key="10">
    <source>
        <dbReference type="SAM" id="Phobius"/>
    </source>
</evidence>
<organism evidence="13 14">
    <name type="scientific">Babesia caballi</name>
    <dbReference type="NCBI Taxonomy" id="5871"/>
    <lineage>
        <taxon>Eukaryota</taxon>
        <taxon>Sar</taxon>
        <taxon>Alveolata</taxon>
        <taxon>Apicomplexa</taxon>
        <taxon>Aconoidasida</taxon>
        <taxon>Piroplasmida</taxon>
        <taxon>Babesiidae</taxon>
        <taxon>Babesia</taxon>
    </lineage>
</organism>
<dbReference type="RefSeq" id="XP_067716089.1">
    <property type="nucleotide sequence ID" value="XM_067859988.1"/>
</dbReference>
<name>A0AAV4LWN3_BABCB</name>
<evidence type="ECO:0000313" key="13">
    <source>
        <dbReference type="EMBL" id="GIX64020.1"/>
    </source>
</evidence>
<dbReference type="Pfam" id="PF00005">
    <property type="entry name" value="ABC_tran"/>
    <property type="match status" value="2"/>
</dbReference>
<dbReference type="PROSITE" id="PS50929">
    <property type="entry name" value="ABC_TM1F"/>
    <property type="match status" value="1"/>
</dbReference>
<evidence type="ECO:0000256" key="5">
    <source>
        <dbReference type="ARBA" id="ARBA00022741"/>
    </source>
</evidence>
<evidence type="ECO:0000256" key="4">
    <source>
        <dbReference type="ARBA" id="ARBA00022692"/>
    </source>
</evidence>
<dbReference type="SUPFAM" id="SSF90123">
    <property type="entry name" value="ABC transporter transmembrane region"/>
    <property type="match status" value="2"/>
</dbReference>
<dbReference type="InterPro" id="IPR050173">
    <property type="entry name" value="ABC_transporter_C-like"/>
</dbReference>
<sequence length="1916" mass="212645">MSESSSSGGVPWHRRLMFWRHDAVEERVRRGNFTADNGYSCYAESRGLSFISFAWIKRWIGAVAYGNLDYEKYPELPVSDFDTFAATEMSLYLMEARTRPRGRIFNSLVGNIRFALLRVFRHSFAYMMLLTILKDVLELFVVDMLKNVVGNMSLNSTSAIVSYTFSVALIAGVIAVDAFVEAYHHFYYRRLSLRIETVLHTLLFSKILAKERRNAFSLSSLSSRSQGSRNSGSSLSSDSCLSYGSEESEEVSILNLALFDVHEISSGVLRVVDLLNVPLKVFMLSLWLYKQMGWIAVHSLGLVGVCILIMLLCDCQCAVLLKEYVRRMDLRLFKTQVVLEDLRNLRLVRWIGYAMDSVMTSRVHELQLCLKRAYLSAISSWVGMASPYLMALFIFVISAKTKSPILIGMNLDKSLAFPLLHALNHFIRPLKRLPSDINDHMETSLSCRRLESYVYKKVLDMHIATPYDRFSERVAYSSTECRHPFKVDATLFREGRKRTFLSIAFKKIKNHVPLWMFFGRSPPSPIESSRSISNAHVSFDDPNWSFVRSRESITVDSELLRDSFMGITYPHVVQFTEASFAWNSDPVLENVNLTLRGNEVTFLMGPPGSGKTSLLGAILGDLQLLCGSVCVVPWEVNLPIGYVAQEPWIPVGTVRECILFGHVMDTTVYNAVVNASGLDVDFASWEERDLRALDEGGQSLSTGQRMRLSLARCLYNQMMHANNVHYAAYTLYCLDDLFAVLDPVLSLRIFTALFGPGGLLVGSSVIMVVQESLLEMLRASGADLSSMEFRVYQLTETKSAPRNETLEQYLANHVPVSPSSRGLSPDANEIDVDAKCDADLTPATDGSPLKNSPTKLVDSNQSQGALKLSNFMWIFNHIGITTVLVMVVLSFVSVFLSIACDQVIRRWSMVVEASRCALPGAEGVTDPDHLNLLSQTYDASMRSKLNHYYVYTLLNTLKVVICLCICFIEPLGTFQAARTTYQSAFGGVLRSPWTVISGMRIGIINNRLTTDQTYVDYNILSRFSHTTAMVLYATMSIVTVFVLNWWSGITLPIVLFLTYIVVVRDYLPMSRENMRAVLGTRAALCTIISQTITGSSVIRSARRERIAMTQFLRYLNAHERSKFFHSTAVAWSNVRIRLLSFPLIFANLVSPLLELLKKSPEECGTAMSADVSTALLYSMKLSKTLKSVISMTVDVSNTTCACQRLQDLSRLDPQYRARFERLRWPCVKCGREEDNGAHVDHQELGPVKFTPSRTGVEIKNAVVDYEYLAALAAPSAQPPSPPVLSQVDSPHRVSMSCGHMIFPPGEHVGIVGRTGSGKSTLLSALAGAVELLQGSIELDGVDISLLSAMENCNAIGNIPHSPPLLVHWTVRNYVDPRNEWDDVAIWDALYACSVGSYVRRLPGPSPLDVVLKKSWQNKCQGSKKHSEQLDAPSVAVLDVHLQYLNLARLLLYKRELRMLLVDESSLVGHSDAGSLTPIHELIHRLFRDCNLFLVAHHAESLQLCDRILVLDGGRVVGECSGADVADQQELAALCRESARSARPPFAAVVERCVAMSYGWLSESTIAPRKARSLQVPKGSVSVLQRIISKHTSSGGSSAPAAKSRRPKDPFEQKNPGVELRNRVDRVGQSPAAERVRARLEAKARLYDSIAEGRVSELPEGMEVLVDFASKKELDDAACTVEKPGGVTLLQKEPVPEIGSEPEARANDESLDSVRDGARPALVVGRGRGRARNVAPRHLVGDLPGSLSARVRKARGADAARPPRRLVQRRTGRRVGQAESARRPLADEWCGPVHLKPTFRRLLHGPGANGARIRLRERRSNVQRPQRPPADVGDVGALPAADRAPGAIRAAGAGGDDTEPHPVRIVRDVDSRPSGDVLRDATLRILGGDVAEHCASGRPVLRPCAAHREVSRRCRRL</sequence>
<comment type="subcellular location">
    <subcellularLocation>
        <location evidence="1">Membrane</location>
        <topology evidence="1">Multi-pass membrane protein</topology>
    </subcellularLocation>
</comment>
<feature type="compositionally biased region" description="Low complexity" evidence="9">
    <location>
        <begin position="1592"/>
        <end position="1601"/>
    </location>
</feature>
<evidence type="ECO:0000256" key="3">
    <source>
        <dbReference type="ARBA" id="ARBA00022448"/>
    </source>
</evidence>
<keyword evidence="3" id="KW-0813">Transport</keyword>
<feature type="transmembrane region" description="Helical" evidence="10">
    <location>
        <begin position="268"/>
        <end position="289"/>
    </location>
</feature>
<dbReference type="Proteomes" id="UP001497744">
    <property type="component" value="Unassembled WGS sequence"/>
</dbReference>
<dbReference type="SMART" id="SM00382">
    <property type="entry name" value="AAA"/>
    <property type="match status" value="2"/>
</dbReference>
<dbReference type="PANTHER" id="PTHR24223">
    <property type="entry name" value="ATP-BINDING CASSETTE SUB-FAMILY C"/>
    <property type="match status" value="1"/>
</dbReference>
<dbReference type="InterPro" id="IPR003593">
    <property type="entry name" value="AAA+_ATPase"/>
</dbReference>
<feature type="transmembrane region" description="Helical" evidence="10">
    <location>
        <begin position="873"/>
        <end position="899"/>
    </location>
</feature>
<feature type="domain" description="ABC transporter" evidence="11">
    <location>
        <begin position="1263"/>
        <end position="1537"/>
    </location>
</feature>
<dbReference type="SUPFAM" id="SSF52540">
    <property type="entry name" value="P-loop containing nucleoside triphosphate hydrolases"/>
    <property type="match status" value="2"/>
</dbReference>
<dbReference type="Gene3D" id="1.20.1560.10">
    <property type="entry name" value="ABC transporter type 1, transmembrane domain"/>
    <property type="match status" value="2"/>
</dbReference>
<feature type="transmembrane region" description="Helical" evidence="10">
    <location>
        <begin position="123"/>
        <end position="140"/>
    </location>
</feature>
<comment type="similarity">
    <text evidence="2">Belongs to the ABC transporter superfamily. ABCC family. Conjugate transporter (TC 3.A.1.208) subfamily.</text>
</comment>
<dbReference type="GO" id="GO:0005524">
    <property type="term" value="F:ATP binding"/>
    <property type="evidence" value="ECO:0007669"/>
    <property type="project" value="UniProtKB-KW"/>
</dbReference>
<dbReference type="InterPro" id="IPR003439">
    <property type="entry name" value="ABC_transporter-like_ATP-bd"/>
</dbReference>
<dbReference type="GO" id="GO:0140359">
    <property type="term" value="F:ABC-type transporter activity"/>
    <property type="evidence" value="ECO:0007669"/>
    <property type="project" value="InterPro"/>
</dbReference>
<dbReference type="GO" id="GO:0016887">
    <property type="term" value="F:ATP hydrolysis activity"/>
    <property type="evidence" value="ECO:0007669"/>
    <property type="project" value="InterPro"/>
</dbReference>
<gene>
    <name evidence="13" type="ORF">BcabD6B2_34550</name>
</gene>
<evidence type="ECO:0000256" key="1">
    <source>
        <dbReference type="ARBA" id="ARBA00004141"/>
    </source>
</evidence>
<evidence type="ECO:0000256" key="6">
    <source>
        <dbReference type="ARBA" id="ARBA00022840"/>
    </source>
</evidence>
<evidence type="ECO:0000256" key="2">
    <source>
        <dbReference type="ARBA" id="ARBA00009726"/>
    </source>
</evidence>
<dbReference type="PANTHER" id="PTHR24223:SF456">
    <property type="entry name" value="MULTIDRUG RESISTANCE-ASSOCIATED PROTEIN LETHAL(2)03659"/>
    <property type="match status" value="1"/>
</dbReference>
<comment type="caution">
    <text evidence="13">The sequence shown here is derived from an EMBL/GenBank/DDBJ whole genome shotgun (WGS) entry which is preliminary data.</text>
</comment>
<feature type="transmembrane region" description="Helical" evidence="10">
    <location>
        <begin position="948"/>
        <end position="968"/>
    </location>
</feature>
<keyword evidence="8 10" id="KW-0472">Membrane</keyword>
<dbReference type="PROSITE" id="PS50893">
    <property type="entry name" value="ABC_TRANSPORTER_2"/>
    <property type="match status" value="2"/>
</dbReference>
<dbReference type="Gene3D" id="3.40.50.300">
    <property type="entry name" value="P-loop containing nucleotide triphosphate hydrolases"/>
    <property type="match status" value="2"/>
</dbReference>
<dbReference type="Pfam" id="PF00664">
    <property type="entry name" value="ABC_membrane"/>
    <property type="match status" value="1"/>
</dbReference>
<keyword evidence="14" id="KW-1185">Reference proteome</keyword>
<feature type="region of interest" description="Disordered" evidence="9">
    <location>
        <begin position="1590"/>
        <end position="1632"/>
    </location>
</feature>
<feature type="transmembrane region" description="Helical" evidence="10">
    <location>
        <begin position="1049"/>
        <end position="1067"/>
    </location>
</feature>
<feature type="transmembrane region" description="Helical" evidence="10">
    <location>
        <begin position="374"/>
        <end position="397"/>
    </location>
</feature>
<dbReference type="InterPro" id="IPR036640">
    <property type="entry name" value="ABC1_TM_sf"/>
</dbReference>
<feature type="domain" description="ABC transmembrane type-1" evidence="12">
    <location>
        <begin position="985"/>
        <end position="1146"/>
    </location>
</feature>
<feature type="domain" description="ABC transporter" evidence="11">
    <location>
        <begin position="573"/>
        <end position="814"/>
    </location>
</feature>
<keyword evidence="5" id="KW-0547">Nucleotide-binding</keyword>
<evidence type="ECO:0000259" key="12">
    <source>
        <dbReference type="PROSITE" id="PS50929"/>
    </source>
</evidence>
<dbReference type="GO" id="GO:0016020">
    <property type="term" value="C:membrane"/>
    <property type="evidence" value="ECO:0007669"/>
    <property type="project" value="UniProtKB-SubCell"/>
</dbReference>
<dbReference type="InterPro" id="IPR011527">
    <property type="entry name" value="ABC1_TM_dom"/>
</dbReference>
<proteinExistence type="inferred from homology"/>